<reference evidence="1" key="1">
    <citation type="journal article" date="2011" name="Environ. Microbiol.">
        <title>Time-series analyses of Monterey Bay coastal microbial picoplankton using a 'genome proxy' microarray.</title>
        <authorList>
            <person name="Rich V.I."/>
            <person name="Pham V.D."/>
            <person name="Eppley J."/>
            <person name="Shi Y."/>
            <person name="DeLong E.F."/>
        </authorList>
    </citation>
    <scope>NUCLEOTIDE SEQUENCE</scope>
</reference>
<protein>
    <submittedName>
        <fullName evidence="1">Uncharacterized protein</fullName>
    </submittedName>
</protein>
<organism evidence="1">
    <name type="scientific">uncultured delta proteobacterium HF0010_08B07</name>
    <dbReference type="NCBI Taxonomy" id="710821"/>
    <lineage>
        <taxon>Bacteria</taxon>
        <taxon>Deltaproteobacteria</taxon>
        <taxon>environmental samples</taxon>
    </lineage>
</organism>
<proteinExistence type="predicted"/>
<sequence>MPWHLEAMKDVGNCDKLRGAVTQAIIRRCPNGKTCLIEDEIPYAEYIGIVEQTQGTETSKYLKERKQQ</sequence>
<dbReference type="AlphaFoldDB" id="E0XWV1"/>
<dbReference type="EMBL" id="GU474903">
    <property type="protein sequence ID" value="ADI18892.1"/>
    <property type="molecule type" value="Genomic_DNA"/>
</dbReference>
<accession>E0XWV1</accession>
<evidence type="ECO:0000313" key="1">
    <source>
        <dbReference type="EMBL" id="ADI18892.1"/>
    </source>
</evidence>
<name>E0XWV1_9DELT</name>